<gene>
    <name evidence="2" type="ORF">SAMN05444409_1008</name>
</gene>
<dbReference type="AlphaFoldDB" id="A0A1N6F2H9"/>
<dbReference type="EMBL" id="FSRK01000001">
    <property type="protein sequence ID" value="SIN89490.1"/>
    <property type="molecule type" value="Genomic_DNA"/>
</dbReference>
<name>A0A1N6F2H9_9FLAO</name>
<keyword evidence="1" id="KW-1133">Transmembrane helix</keyword>
<accession>A0A1N6F2H9</accession>
<keyword evidence="3" id="KW-1185">Reference proteome</keyword>
<proteinExistence type="predicted"/>
<dbReference type="STRING" id="1416779.SAMN05444409_1008"/>
<protein>
    <submittedName>
        <fullName evidence="2">Uncharacterized protein</fullName>
    </submittedName>
</protein>
<reference evidence="3" key="1">
    <citation type="submission" date="2016-11" db="EMBL/GenBank/DDBJ databases">
        <authorList>
            <person name="Varghese N."/>
            <person name="Submissions S."/>
        </authorList>
    </citation>
    <scope>NUCLEOTIDE SEQUENCE [LARGE SCALE GENOMIC DNA]</scope>
    <source>
        <strain evidence="3">DSM 27623</strain>
    </source>
</reference>
<evidence type="ECO:0000313" key="2">
    <source>
        <dbReference type="EMBL" id="SIN89490.1"/>
    </source>
</evidence>
<keyword evidence="1" id="KW-0472">Membrane</keyword>
<organism evidence="2 3">
    <name type="scientific">Epilithonimonas zeae</name>
    <dbReference type="NCBI Taxonomy" id="1416779"/>
    <lineage>
        <taxon>Bacteria</taxon>
        <taxon>Pseudomonadati</taxon>
        <taxon>Bacteroidota</taxon>
        <taxon>Flavobacteriia</taxon>
        <taxon>Flavobacteriales</taxon>
        <taxon>Weeksellaceae</taxon>
        <taxon>Chryseobacterium group</taxon>
        <taxon>Epilithonimonas</taxon>
    </lineage>
</organism>
<evidence type="ECO:0000313" key="3">
    <source>
        <dbReference type="Proteomes" id="UP000185207"/>
    </source>
</evidence>
<dbReference type="Proteomes" id="UP000185207">
    <property type="component" value="Unassembled WGS sequence"/>
</dbReference>
<keyword evidence="1" id="KW-0812">Transmembrane</keyword>
<dbReference type="OrthoDB" id="1250816at2"/>
<sequence length="230" mass="26369">MQNLKSKYEQQEMKVSDSLWDRLEEKLDEVSAKEKKPKVIWWRFVAVIILIVNFGAISWMTDIKNKVKENPGFEFRTDQISSVRQPHGNNNEIQKPVSINSETDNQKLAVENKDSSTPLRMTNSIKKEIQIQNSILEKDTLIKKEEPQIVSKPEEQLAQTDIQKPKEKVKYVSSSDLLFGVEIDKAKAETPKSAMGINTIKSKNDSDFPNPKRIKLFGITLYDKDSTTAK</sequence>
<dbReference type="RefSeq" id="WP_074233755.1">
    <property type="nucleotide sequence ID" value="NZ_FSRK01000001.1"/>
</dbReference>
<feature type="transmembrane region" description="Helical" evidence="1">
    <location>
        <begin position="40"/>
        <end position="60"/>
    </location>
</feature>
<evidence type="ECO:0000256" key="1">
    <source>
        <dbReference type="SAM" id="Phobius"/>
    </source>
</evidence>